<reference evidence="6" key="1">
    <citation type="submission" date="2025-08" db="UniProtKB">
        <authorList>
            <consortium name="RefSeq"/>
        </authorList>
    </citation>
    <scope>IDENTIFICATION</scope>
</reference>
<dbReference type="InterPro" id="IPR016186">
    <property type="entry name" value="C-type_lectin-like/link_sf"/>
</dbReference>
<evidence type="ECO:0000256" key="2">
    <source>
        <dbReference type="SAM" id="MobiDB-lite"/>
    </source>
</evidence>
<sequence length="729" mass="83219">MGIHLILLSSLWPLILCVPQHRYVLIQTPKTWFDAQSYCRQNCLDLATINDMGEMKMALAAVQDKYSNAVWTGLYLGTTLMSYWSLADNDFYKPGERDYMTWANSNLCQCGAFLDGKLYMVLCASSQYLICFDGSQQGLQQYVLIKQTMSWTNARDYCRTYHTDLVSVRNASESQILQQIAAGLQVWTGRFRDPWIWSDQAYSSFRYWRPSEAVYTDISTLPCVGMLKTESGKWGDLSCNEVHPFLCSCPIQLHFFRVKISSQDTSLDLNIPEVQNTILQQIKQMMNSKNVTDVIQFKWMKNPDGSVFTKELCIQILQHHQHFVETSRLTTTEDGRSPATGSPNSSDGGRPQCNHSKTKLVQQKTGVTEEGGDRVPVPIPGGYGGGARGKEEAYVLRTIMGGIIDLLLLLSTISLWPLILCAPQHQYILIQTPKTWFDAQSYCRENYLDLATIYDIGEMKMALTTVQDKYSDAVWTGLYKGTTLNWYWSLADNDFYKPGERDYIIWGNYTSYSCGGFKDGKMYMVNCMMPSSSVCFDGSQKGLQQYVLIKQTMIWTNARDYCRTYYTDLVSVRNANESQILQQIAAGLQVWIGLFRDPWIWSDQAYSSFRYWRPSEAVYTSISVPACVAMLKNESGEWKDLSCDEVHPFLCNCPIKRFFKLRILSHNSHLDLNQPVIQNAILKQMLNNKNVTNVIQSKWMKNPDGSVFTKELPQEASTEGCQINSELHL</sequence>
<dbReference type="PANTHER" id="PTHR45784">
    <property type="entry name" value="C-TYPE LECTIN DOMAIN FAMILY 20 MEMBER A-RELATED"/>
    <property type="match status" value="1"/>
</dbReference>
<dbReference type="PROSITE" id="PS50041">
    <property type="entry name" value="C_TYPE_LECTIN_2"/>
    <property type="match status" value="4"/>
</dbReference>
<dbReference type="Proteomes" id="UP000515150">
    <property type="component" value="Chromosome 16"/>
</dbReference>
<feature type="signal peptide" evidence="3">
    <location>
        <begin position="1"/>
        <end position="17"/>
    </location>
</feature>
<dbReference type="InterPro" id="IPR018378">
    <property type="entry name" value="C-type_lectin_CS"/>
</dbReference>
<feature type="domain" description="C-type lectin" evidence="4">
    <location>
        <begin position="422"/>
        <end position="536"/>
    </location>
</feature>
<dbReference type="PANTHER" id="PTHR45784:SF3">
    <property type="entry name" value="C-TYPE LECTIN DOMAIN FAMILY 4 MEMBER K-LIKE-RELATED"/>
    <property type="match status" value="1"/>
</dbReference>
<dbReference type="PROSITE" id="PS00615">
    <property type="entry name" value="C_TYPE_LECTIN_1"/>
    <property type="match status" value="2"/>
</dbReference>
<feature type="region of interest" description="Disordered" evidence="2">
    <location>
        <begin position="327"/>
        <end position="384"/>
    </location>
</feature>
<feature type="domain" description="C-type lectin" evidence="4">
    <location>
        <begin position="546"/>
        <end position="652"/>
    </location>
</feature>
<feature type="domain" description="C-type lectin" evidence="4">
    <location>
        <begin position="18"/>
        <end position="132"/>
    </location>
</feature>
<evidence type="ECO:0000313" key="5">
    <source>
        <dbReference type="Proteomes" id="UP000515150"/>
    </source>
</evidence>
<proteinExistence type="predicted"/>
<feature type="compositionally biased region" description="Polar residues" evidence="2">
    <location>
        <begin position="339"/>
        <end position="366"/>
    </location>
</feature>
<accession>A0A9W2XCA6</accession>
<dbReference type="KEGG" id="bspl:114843066"/>
<keyword evidence="5" id="KW-1185">Reference proteome</keyword>
<dbReference type="Gene3D" id="3.10.100.10">
    <property type="entry name" value="Mannose-Binding Protein A, subunit A"/>
    <property type="match status" value="4"/>
</dbReference>
<dbReference type="GeneID" id="114843066"/>
<evidence type="ECO:0000256" key="3">
    <source>
        <dbReference type="SAM" id="SignalP"/>
    </source>
</evidence>
<evidence type="ECO:0000256" key="1">
    <source>
        <dbReference type="ARBA" id="ARBA00023157"/>
    </source>
</evidence>
<dbReference type="SMART" id="SM00034">
    <property type="entry name" value="CLECT"/>
    <property type="match status" value="4"/>
</dbReference>
<evidence type="ECO:0000313" key="6">
    <source>
        <dbReference type="RefSeq" id="XP_055359195.1"/>
    </source>
</evidence>
<dbReference type="RefSeq" id="XP_055359195.1">
    <property type="nucleotide sequence ID" value="XM_055503220.1"/>
</dbReference>
<protein>
    <submittedName>
        <fullName evidence="6">Uncharacterized protein LOC114843066</fullName>
    </submittedName>
</protein>
<name>A0A9W2XCA6_BETSP</name>
<dbReference type="InterPro" id="IPR001304">
    <property type="entry name" value="C-type_lectin-like"/>
</dbReference>
<feature type="chain" id="PRO_5040752745" evidence="3">
    <location>
        <begin position="18"/>
        <end position="729"/>
    </location>
</feature>
<feature type="domain" description="C-type lectin" evidence="4">
    <location>
        <begin position="142"/>
        <end position="248"/>
    </location>
</feature>
<dbReference type="Pfam" id="PF00059">
    <property type="entry name" value="Lectin_C"/>
    <property type="match status" value="4"/>
</dbReference>
<gene>
    <name evidence="6" type="primary">LOC114843066</name>
</gene>
<dbReference type="AlphaFoldDB" id="A0A9W2XCA6"/>
<keyword evidence="1" id="KW-1015">Disulfide bond</keyword>
<keyword evidence="3" id="KW-0732">Signal</keyword>
<organism evidence="5 6">
    <name type="scientific">Betta splendens</name>
    <name type="common">Siamese fighting fish</name>
    <dbReference type="NCBI Taxonomy" id="158456"/>
    <lineage>
        <taxon>Eukaryota</taxon>
        <taxon>Metazoa</taxon>
        <taxon>Chordata</taxon>
        <taxon>Craniata</taxon>
        <taxon>Vertebrata</taxon>
        <taxon>Euteleostomi</taxon>
        <taxon>Actinopterygii</taxon>
        <taxon>Neopterygii</taxon>
        <taxon>Teleostei</taxon>
        <taxon>Neoteleostei</taxon>
        <taxon>Acanthomorphata</taxon>
        <taxon>Anabantaria</taxon>
        <taxon>Anabantiformes</taxon>
        <taxon>Anabantoidei</taxon>
        <taxon>Osphronemidae</taxon>
        <taxon>Betta</taxon>
    </lineage>
</organism>
<evidence type="ECO:0000259" key="4">
    <source>
        <dbReference type="PROSITE" id="PS50041"/>
    </source>
</evidence>
<dbReference type="SUPFAM" id="SSF56436">
    <property type="entry name" value="C-type lectin-like"/>
    <property type="match status" value="4"/>
</dbReference>
<dbReference type="InterPro" id="IPR016187">
    <property type="entry name" value="CTDL_fold"/>
</dbReference>
<dbReference type="OrthoDB" id="441660at2759"/>